<protein>
    <submittedName>
        <fullName evidence="1">Uncharacterized protein</fullName>
    </submittedName>
</protein>
<name>A0A1H9RUQ8_9PSEU</name>
<evidence type="ECO:0000313" key="1">
    <source>
        <dbReference type="EMBL" id="SER76532.1"/>
    </source>
</evidence>
<dbReference type="EMBL" id="FOFR01000015">
    <property type="protein sequence ID" value="SER76532.1"/>
    <property type="molecule type" value="Genomic_DNA"/>
</dbReference>
<reference evidence="2" key="1">
    <citation type="submission" date="2016-10" db="EMBL/GenBank/DDBJ databases">
        <authorList>
            <person name="Varghese N."/>
            <person name="Submissions S."/>
        </authorList>
    </citation>
    <scope>NUCLEOTIDE SEQUENCE [LARGE SCALE GENOMIC DNA]</scope>
    <source>
        <strain evidence="2">CGMCC 4.3525</strain>
    </source>
</reference>
<gene>
    <name evidence="1" type="ORF">SAMN05216188_11573</name>
</gene>
<dbReference type="AlphaFoldDB" id="A0A1H9RUQ8"/>
<organism evidence="1 2">
    <name type="scientific">Lentzea xinjiangensis</name>
    <dbReference type="NCBI Taxonomy" id="402600"/>
    <lineage>
        <taxon>Bacteria</taxon>
        <taxon>Bacillati</taxon>
        <taxon>Actinomycetota</taxon>
        <taxon>Actinomycetes</taxon>
        <taxon>Pseudonocardiales</taxon>
        <taxon>Pseudonocardiaceae</taxon>
        <taxon>Lentzea</taxon>
    </lineage>
</organism>
<accession>A0A1H9RUQ8</accession>
<keyword evidence="2" id="KW-1185">Reference proteome</keyword>
<evidence type="ECO:0000313" key="2">
    <source>
        <dbReference type="Proteomes" id="UP000199352"/>
    </source>
</evidence>
<sequence>MRLSADLHEAIGVARAQGAGGLGVGLEAYSAGHSAGECITKAARVRKSSDAAADHRADPDWPD</sequence>
<proteinExistence type="predicted"/>
<dbReference type="Proteomes" id="UP000199352">
    <property type="component" value="Unassembled WGS sequence"/>
</dbReference>